<name>A0AAW1S9L8_9CHLO</name>
<evidence type="ECO:0000313" key="3">
    <source>
        <dbReference type="Proteomes" id="UP001438707"/>
    </source>
</evidence>
<proteinExistence type="predicted"/>
<keyword evidence="3" id="KW-1185">Reference proteome</keyword>
<dbReference type="Proteomes" id="UP001438707">
    <property type="component" value="Unassembled WGS sequence"/>
</dbReference>
<evidence type="ECO:0000256" key="1">
    <source>
        <dbReference type="SAM" id="MobiDB-lite"/>
    </source>
</evidence>
<feature type="compositionally biased region" description="Basic and acidic residues" evidence="1">
    <location>
        <begin position="168"/>
        <end position="179"/>
    </location>
</feature>
<comment type="caution">
    <text evidence="2">The sequence shown here is derived from an EMBL/GenBank/DDBJ whole genome shotgun (WGS) entry which is preliminary data.</text>
</comment>
<dbReference type="AlphaFoldDB" id="A0AAW1S9L8"/>
<evidence type="ECO:0000313" key="2">
    <source>
        <dbReference type="EMBL" id="KAK9842939.1"/>
    </source>
</evidence>
<accession>A0AAW1S9L8</accession>
<protein>
    <submittedName>
        <fullName evidence="2">Uncharacterized protein</fullName>
    </submittedName>
</protein>
<dbReference type="EMBL" id="JALJOS010000002">
    <property type="protein sequence ID" value="KAK9842939.1"/>
    <property type="molecule type" value="Genomic_DNA"/>
</dbReference>
<feature type="region of interest" description="Disordered" evidence="1">
    <location>
        <begin position="168"/>
        <end position="188"/>
    </location>
</feature>
<gene>
    <name evidence="2" type="ORF">WJX74_004650</name>
</gene>
<organism evidence="2 3">
    <name type="scientific">Apatococcus lobatus</name>
    <dbReference type="NCBI Taxonomy" id="904363"/>
    <lineage>
        <taxon>Eukaryota</taxon>
        <taxon>Viridiplantae</taxon>
        <taxon>Chlorophyta</taxon>
        <taxon>core chlorophytes</taxon>
        <taxon>Trebouxiophyceae</taxon>
        <taxon>Chlorellales</taxon>
        <taxon>Chlorellaceae</taxon>
        <taxon>Apatococcus</taxon>
    </lineage>
</organism>
<reference evidence="2 3" key="1">
    <citation type="journal article" date="2024" name="Nat. Commun.">
        <title>Phylogenomics reveals the evolutionary origins of lichenization in chlorophyte algae.</title>
        <authorList>
            <person name="Puginier C."/>
            <person name="Libourel C."/>
            <person name="Otte J."/>
            <person name="Skaloud P."/>
            <person name="Haon M."/>
            <person name="Grisel S."/>
            <person name="Petersen M."/>
            <person name="Berrin J.G."/>
            <person name="Delaux P.M."/>
            <person name="Dal Grande F."/>
            <person name="Keller J."/>
        </authorList>
    </citation>
    <scope>NUCLEOTIDE SEQUENCE [LARGE SCALE GENOMIC DNA]</scope>
    <source>
        <strain evidence="2 3">SAG 2145</strain>
    </source>
</reference>
<sequence>MVSFIKSLACLGFLTPSPELEHLPDDSKAVCSLKDKILALQELLQASEQTHCGFERTLESNQKELQQYKAALARERFDHHRTQASNDQRRAEEAQALARLEKALAKEKEAHSRTQHYLDVCTQADSEHKPGCFAGSESDITAMGPDSPCMDHLKSISDAAFAAIEKRHAEDRERRRRELSGIARHASV</sequence>